<evidence type="ECO:0000313" key="3">
    <source>
        <dbReference type="Proteomes" id="UP000076967"/>
    </source>
</evidence>
<dbReference type="RefSeq" id="WP_068537390.1">
    <property type="nucleotide sequence ID" value="NZ_LVJH01000064.1"/>
</dbReference>
<dbReference type="AlphaFoldDB" id="A0A168E9Z2"/>
<organism evidence="2 3">
    <name type="scientific">Paenibacillus glacialis</name>
    <dbReference type="NCBI Taxonomy" id="494026"/>
    <lineage>
        <taxon>Bacteria</taxon>
        <taxon>Bacillati</taxon>
        <taxon>Bacillota</taxon>
        <taxon>Bacilli</taxon>
        <taxon>Bacillales</taxon>
        <taxon>Paenibacillaceae</taxon>
        <taxon>Paenibacillus</taxon>
    </lineage>
</organism>
<accession>A0A168E9Z2</accession>
<evidence type="ECO:0000313" key="2">
    <source>
        <dbReference type="EMBL" id="OAB35020.1"/>
    </source>
</evidence>
<gene>
    <name evidence="2" type="ORF">PGLA_22615</name>
</gene>
<feature type="region of interest" description="Disordered" evidence="1">
    <location>
        <begin position="74"/>
        <end position="94"/>
    </location>
</feature>
<dbReference type="STRING" id="494026.PGLA_22615"/>
<evidence type="ECO:0000256" key="1">
    <source>
        <dbReference type="SAM" id="MobiDB-lite"/>
    </source>
</evidence>
<comment type="caution">
    <text evidence="2">The sequence shown here is derived from an EMBL/GenBank/DDBJ whole genome shotgun (WGS) entry which is preliminary data.</text>
</comment>
<dbReference type="EMBL" id="LVJH01000064">
    <property type="protein sequence ID" value="OAB35020.1"/>
    <property type="molecule type" value="Genomic_DNA"/>
</dbReference>
<sequence length="94" mass="11154">MDGFDTLTHKQKLEVINNLDNFEGLSRSANGSKQDKSYEEWTHYKKGQKGEIEVNPEFRAKMIEIEREMERRLQKQIDDLNKQNRKNDPKKGDD</sequence>
<proteinExistence type="predicted"/>
<reference evidence="2 3" key="1">
    <citation type="submission" date="2016-03" db="EMBL/GenBank/DDBJ databases">
        <title>Draft genome sequence of Paenibacillus glacialis DSM 22343.</title>
        <authorList>
            <person name="Shin S.-K."/>
            <person name="Yi H."/>
        </authorList>
    </citation>
    <scope>NUCLEOTIDE SEQUENCE [LARGE SCALE GENOMIC DNA]</scope>
    <source>
        <strain evidence="2 3">DSM 22343</strain>
    </source>
</reference>
<name>A0A168E9Z2_9BACL</name>
<keyword evidence="3" id="KW-1185">Reference proteome</keyword>
<dbReference type="Proteomes" id="UP000076967">
    <property type="component" value="Unassembled WGS sequence"/>
</dbReference>
<protein>
    <submittedName>
        <fullName evidence="2">Uncharacterized protein</fullName>
    </submittedName>
</protein>